<evidence type="ECO:0000256" key="1">
    <source>
        <dbReference type="ARBA" id="ARBA00004123"/>
    </source>
</evidence>
<feature type="domain" description="MADS-box" evidence="7">
    <location>
        <begin position="36"/>
        <end position="96"/>
    </location>
</feature>
<keyword evidence="6" id="KW-0175">Coiled coil</keyword>
<evidence type="ECO:0000259" key="7">
    <source>
        <dbReference type="PROSITE" id="PS50066"/>
    </source>
</evidence>
<feature type="coiled-coil region" evidence="6">
    <location>
        <begin position="112"/>
        <end position="209"/>
    </location>
</feature>
<evidence type="ECO:0000256" key="4">
    <source>
        <dbReference type="ARBA" id="ARBA00023163"/>
    </source>
</evidence>
<dbReference type="InterPro" id="IPR050142">
    <property type="entry name" value="MADS-box/MEF2_TF"/>
</dbReference>
<comment type="subcellular location">
    <subcellularLocation>
        <location evidence="1">Nucleus</location>
    </subcellularLocation>
</comment>
<feature type="domain" description="K-box" evidence="8">
    <location>
        <begin position="119"/>
        <end position="209"/>
    </location>
</feature>
<dbReference type="EMBL" id="JAGYWB010000006">
    <property type="protein sequence ID" value="KAI0520556.1"/>
    <property type="molecule type" value="Genomic_DNA"/>
</dbReference>
<dbReference type="PROSITE" id="PS50066">
    <property type="entry name" value="MADS_BOX_2"/>
    <property type="match status" value="1"/>
</dbReference>
<dbReference type="OrthoDB" id="1898716at2759"/>
<dbReference type="Pfam" id="PF01486">
    <property type="entry name" value="K-box"/>
    <property type="match status" value="1"/>
</dbReference>
<evidence type="ECO:0000313" key="10">
    <source>
        <dbReference type="Proteomes" id="UP000829196"/>
    </source>
</evidence>
<dbReference type="SMR" id="A0A8T3BWS3"/>
<sequence length="253" mass="29259">MPAFSPPNCRTTLACLREGEREKKRGELLLKGAKGMGRGKIEIKKIENPTSRQVTYSKRRVGIMKKAEELTVLCDAQVSLFMFSSSGKLSGYCSPSTEIKDIFERYQQVTGIDIWEAEYQRMQNTLRNLKEINDSLQKEIRQRKGENLEGLDVNELRGLEQNLEESIKIVRDRKYHVIATQTDTYKKKLRNTREIYTALLHELHEFEDENQRCSFVAEDLSGVYDSTISMANQQHSQPNKQKIVYESHDLSFA</sequence>
<dbReference type="AlphaFoldDB" id="A0A8T3BWS3"/>
<dbReference type="GO" id="GO:0045944">
    <property type="term" value="P:positive regulation of transcription by RNA polymerase II"/>
    <property type="evidence" value="ECO:0007669"/>
    <property type="project" value="InterPro"/>
</dbReference>
<evidence type="ECO:0000259" key="8">
    <source>
        <dbReference type="PROSITE" id="PS51297"/>
    </source>
</evidence>
<keyword evidence="3" id="KW-0238">DNA-binding</keyword>
<dbReference type="GO" id="GO:0046983">
    <property type="term" value="F:protein dimerization activity"/>
    <property type="evidence" value="ECO:0007669"/>
    <property type="project" value="InterPro"/>
</dbReference>
<comment type="caution">
    <text evidence="9">The sequence shown here is derived from an EMBL/GenBank/DDBJ whole genome shotgun (WGS) entry which is preliminary data.</text>
</comment>
<accession>A0A8T3BWS3</accession>
<gene>
    <name evidence="9" type="ORF">KFK09_008032</name>
</gene>
<evidence type="ECO:0000256" key="3">
    <source>
        <dbReference type="ARBA" id="ARBA00023125"/>
    </source>
</evidence>
<reference evidence="9" key="1">
    <citation type="journal article" date="2022" name="Front. Genet.">
        <title>Chromosome-Scale Assembly of the Dendrobium nobile Genome Provides Insights Into the Molecular Mechanism of the Biosynthesis of the Medicinal Active Ingredient of Dendrobium.</title>
        <authorList>
            <person name="Xu Q."/>
            <person name="Niu S.-C."/>
            <person name="Li K.-L."/>
            <person name="Zheng P.-J."/>
            <person name="Zhang X.-J."/>
            <person name="Jia Y."/>
            <person name="Liu Y."/>
            <person name="Niu Y.-X."/>
            <person name="Yu L.-H."/>
            <person name="Chen D.-F."/>
            <person name="Zhang G.-Q."/>
        </authorList>
    </citation>
    <scope>NUCLEOTIDE SEQUENCE</scope>
    <source>
        <tissue evidence="9">Leaf</tissue>
    </source>
</reference>
<evidence type="ECO:0000256" key="6">
    <source>
        <dbReference type="SAM" id="Coils"/>
    </source>
</evidence>
<dbReference type="PANTHER" id="PTHR48019">
    <property type="entry name" value="SERUM RESPONSE FACTOR HOMOLOG"/>
    <property type="match status" value="1"/>
</dbReference>
<keyword evidence="10" id="KW-1185">Reference proteome</keyword>
<dbReference type="PRINTS" id="PR00404">
    <property type="entry name" value="MADSDOMAIN"/>
</dbReference>
<name>A0A8T3BWS3_DENNO</name>
<evidence type="ECO:0000256" key="5">
    <source>
        <dbReference type="ARBA" id="ARBA00023242"/>
    </source>
</evidence>
<dbReference type="InterPro" id="IPR002100">
    <property type="entry name" value="TF_MADSbox"/>
</dbReference>
<dbReference type="InterPro" id="IPR033896">
    <property type="entry name" value="MEF2-like_N"/>
</dbReference>
<dbReference type="GO" id="GO:0005634">
    <property type="term" value="C:nucleus"/>
    <property type="evidence" value="ECO:0007669"/>
    <property type="project" value="UniProtKB-SubCell"/>
</dbReference>
<dbReference type="GO" id="GO:0000977">
    <property type="term" value="F:RNA polymerase II transcription regulatory region sequence-specific DNA binding"/>
    <property type="evidence" value="ECO:0007669"/>
    <property type="project" value="InterPro"/>
</dbReference>
<keyword evidence="4" id="KW-0804">Transcription</keyword>
<keyword evidence="2" id="KW-0805">Transcription regulation</keyword>
<dbReference type="SUPFAM" id="SSF55455">
    <property type="entry name" value="SRF-like"/>
    <property type="match status" value="1"/>
</dbReference>
<dbReference type="Gene3D" id="3.40.1810.10">
    <property type="entry name" value="Transcription factor, MADS-box"/>
    <property type="match status" value="1"/>
</dbReference>
<keyword evidence="5" id="KW-0539">Nucleus</keyword>
<proteinExistence type="predicted"/>
<dbReference type="InterPro" id="IPR036879">
    <property type="entry name" value="TF_MADSbox_sf"/>
</dbReference>
<dbReference type="InterPro" id="IPR002487">
    <property type="entry name" value="TF_Kbox"/>
</dbReference>
<evidence type="ECO:0000256" key="2">
    <source>
        <dbReference type="ARBA" id="ARBA00023015"/>
    </source>
</evidence>
<dbReference type="GO" id="GO:0003700">
    <property type="term" value="F:DNA-binding transcription factor activity"/>
    <property type="evidence" value="ECO:0007669"/>
    <property type="project" value="InterPro"/>
</dbReference>
<dbReference type="Proteomes" id="UP000829196">
    <property type="component" value="Unassembled WGS sequence"/>
</dbReference>
<protein>
    <submittedName>
        <fullName evidence="9">Uncharacterized protein</fullName>
    </submittedName>
</protein>
<evidence type="ECO:0000313" key="9">
    <source>
        <dbReference type="EMBL" id="KAI0520556.1"/>
    </source>
</evidence>
<dbReference type="SMART" id="SM00432">
    <property type="entry name" value="MADS"/>
    <property type="match status" value="1"/>
</dbReference>
<dbReference type="CDD" id="cd00265">
    <property type="entry name" value="MADS_MEF2_like"/>
    <property type="match status" value="1"/>
</dbReference>
<organism evidence="9 10">
    <name type="scientific">Dendrobium nobile</name>
    <name type="common">Orchid</name>
    <dbReference type="NCBI Taxonomy" id="94219"/>
    <lineage>
        <taxon>Eukaryota</taxon>
        <taxon>Viridiplantae</taxon>
        <taxon>Streptophyta</taxon>
        <taxon>Embryophyta</taxon>
        <taxon>Tracheophyta</taxon>
        <taxon>Spermatophyta</taxon>
        <taxon>Magnoliopsida</taxon>
        <taxon>Liliopsida</taxon>
        <taxon>Asparagales</taxon>
        <taxon>Orchidaceae</taxon>
        <taxon>Epidendroideae</taxon>
        <taxon>Malaxideae</taxon>
        <taxon>Dendrobiinae</taxon>
        <taxon>Dendrobium</taxon>
    </lineage>
</organism>
<dbReference type="Pfam" id="PF00319">
    <property type="entry name" value="SRF-TF"/>
    <property type="match status" value="1"/>
</dbReference>
<dbReference type="PROSITE" id="PS51297">
    <property type="entry name" value="K_BOX"/>
    <property type="match status" value="1"/>
</dbReference>